<proteinExistence type="inferred from homology"/>
<sequence>MTTVGSDQFLQFTLMSKNVLSLEEQELYELSQLAGVVLDPSVFKIIMDLLKMNVAPQAILQVLRSISGQRPKKISSPEVSQRPNPGDERRGKPRSRVPSNKKPEARR</sequence>
<protein>
    <recommendedName>
        <fullName evidence="10">Mitotic-spindle organizing protein 2</fullName>
    </recommendedName>
</protein>
<dbReference type="PANTHER" id="PTHR28578">
    <property type="entry name" value="MITOTIC-SPINDLE ORGANIZING PROTEIN 2A-RELATED"/>
    <property type="match status" value="1"/>
</dbReference>
<name>K1QEE6_MAGGI</name>
<reference evidence="8" key="2">
    <citation type="submission" date="2022-08" db="UniProtKB">
        <authorList>
            <consortium name="EnsemblMetazoa"/>
        </authorList>
    </citation>
    <scope>IDENTIFICATION</scope>
    <source>
        <strain evidence="8">05x7-T-G4-1.051#20</strain>
    </source>
</reference>
<dbReference type="Pfam" id="PF12926">
    <property type="entry name" value="MOZART2"/>
    <property type="match status" value="1"/>
</dbReference>
<dbReference type="Proteomes" id="UP000005408">
    <property type="component" value="Unassembled WGS sequence"/>
</dbReference>
<dbReference type="EnsemblMetazoa" id="G23919.2">
    <property type="protein sequence ID" value="G23919.2:cds"/>
    <property type="gene ID" value="G23919"/>
</dbReference>
<dbReference type="EnsemblMetazoa" id="G23919.3">
    <property type="protein sequence ID" value="G23919.3:cds"/>
    <property type="gene ID" value="G23919"/>
</dbReference>
<evidence type="ECO:0000313" key="8">
    <source>
        <dbReference type="EnsemblMetazoa" id="G23919.2:cds"/>
    </source>
</evidence>
<accession>K1QEE6</accession>
<dbReference type="KEGG" id="crg:105338974"/>
<dbReference type="EMBL" id="JH815698">
    <property type="protein sequence ID" value="EKC35277.1"/>
    <property type="molecule type" value="Genomic_DNA"/>
</dbReference>
<comment type="similarity">
    <text evidence="3">Belongs to the MOZART2 family.</text>
</comment>
<dbReference type="GO" id="GO:0005813">
    <property type="term" value="C:centrosome"/>
    <property type="evidence" value="ECO:0007669"/>
    <property type="project" value="UniProtKB-SubCell"/>
</dbReference>
<evidence type="ECO:0000256" key="4">
    <source>
        <dbReference type="ARBA" id="ARBA00022490"/>
    </source>
</evidence>
<dbReference type="AlphaFoldDB" id="K1QEE6"/>
<evidence type="ECO:0000256" key="5">
    <source>
        <dbReference type="ARBA" id="ARBA00023212"/>
    </source>
</evidence>
<dbReference type="PANTHER" id="PTHR28578:SF2">
    <property type="entry name" value="MITOTIC-SPINDLE ORGANIZING PROTEIN 2"/>
    <property type="match status" value="1"/>
</dbReference>
<dbReference type="OrthoDB" id="10064769at2759"/>
<keyword evidence="5" id="KW-0206">Cytoskeleton</keyword>
<dbReference type="OMA" id="QFTLMSK"/>
<evidence type="ECO:0008006" key="10">
    <source>
        <dbReference type="Google" id="ProtNLM"/>
    </source>
</evidence>
<evidence type="ECO:0000256" key="6">
    <source>
        <dbReference type="SAM" id="MobiDB-lite"/>
    </source>
</evidence>
<dbReference type="InterPro" id="IPR024332">
    <property type="entry name" value="MOZART2"/>
</dbReference>
<keyword evidence="9" id="KW-1185">Reference proteome</keyword>
<organism evidence="7">
    <name type="scientific">Magallana gigas</name>
    <name type="common">Pacific oyster</name>
    <name type="synonym">Crassostrea gigas</name>
    <dbReference type="NCBI Taxonomy" id="29159"/>
    <lineage>
        <taxon>Eukaryota</taxon>
        <taxon>Metazoa</taxon>
        <taxon>Spiralia</taxon>
        <taxon>Lophotrochozoa</taxon>
        <taxon>Mollusca</taxon>
        <taxon>Bivalvia</taxon>
        <taxon>Autobranchia</taxon>
        <taxon>Pteriomorphia</taxon>
        <taxon>Ostreida</taxon>
        <taxon>Ostreoidea</taxon>
        <taxon>Ostreidae</taxon>
        <taxon>Magallana</taxon>
    </lineage>
</organism>
<evidence type="ECO:0000256" key="3">
    <source>
        <dbReference type="ARBA" id="ARBA00007286"/>
    </source>
</evidence>
<comment type="subcellular location">
    <subcellularLocation>
        <location evidence="2">Cytoplasm</location>
        <location evidence="2">Cytoskeleton</location>
        <location evidence="2">Microtubule organizing center</location>
        <location evidence="2">Centrosome</location>
    </subcellularLocation>
    <subcellularLocation>
        <location evidence="1">Cytoplasm</location>
        <location evidence="1">Cytoskeleton</location>
        <location evidence="1">Spindle</location>
    </subcellularLocation>
</comment>
<evidence type="ECO:0000256" key="1">
    <source>
        <dbReference type="ARBA" id="ARBA00004186"/>
    </source>
</evidence>
<dbReference type="GO" id="GO:0005819">
    <property type="term" value="C:spindle"/>
    <property type="evidence" value="ECO:0007669"/>
    <property type="project" value="UniProtKB-SubCell"/>
</dbReference>
<evidence type="ECO:0000256" key="2">
    <source>
        <dbReference type="ARBA" id="ARBA00004300"/>
    </source>
</evidence>
<reference evidence="7" key="1">
    <citation type="journal article" date="2012" name="Nature">
        <title>The oyster genome reveals stress adaptation and complexity of shell formation.</title>
        <authorList>
            <person name="Zhang G."/>
            <person name="Fang X."/>
            <person name="Guo X."/>
            <person name="Li L."/>
            <person name="Luo R."/>
            <person name="Xu F."/>
            <person name="Yang P."/>
            <person name="Zhang L."/>
            <person name="Wang X."/>
            <person name="Qi H."/>
            <person name="Xiong Z."/>
            <person name="Que H."/>
            <person name="Xie Y."/>
            <person name="Holland P.W."/>
            <person name="Paps J."/>
            <person name="Zhu Y."/>
            <person name="Wu F."/>
            <person name="Chen Y."/>
            <person name="Wang J."/>
            <person name="Peng C."/>
            <person name="Meng J."/>
            <person name="Yang L."/>
            <person name="Liu J."/>
            <person name="Wen B."/>
            <person name="Zhang N."/>
            <person name="Huang Z."/>
            <person name="Zhu Q."/>
            <person name="Feng Y."/>
            <person name="Mount A."/>
            <person name="Hedgecock D."/>
            <person name="Xu Z."/>
            <person name="Liu Y."/>
            <person name="Domazet-Loso T."/>
            <person name="Du Y."/>
            <person name="Sun X."/>
            <person name="Zhang S."/>
            <person name="Liu B."/>
            <person name="Cheng P."/>
            <person name="Jiang X."/>
            <person name="Li J."/>
            <person name="Fan D."/>
            <person name="Wang W."/>
            <person name="Fu W."/>
            <person name="Wang T."/>
            <person name="Wang B."/>
            <person name="Zhang J."/>
            <person name="Peng Z."/>
            <person name="Li Y."/>
            <person name="Li N."/>
            <person name="Wang J."/>
            <person name="Chen M."/>
            <person name="He Y."/>
            <person name="Tan F."/>
            <person name="Song X."/>
            <person name="Zheng Q."/>
            <person name="Huang R."/>
            <person name="Yang H."/>
            <person name="Du X."/>
            <person name="Chen L."/>
            <person name="Yang M."/>
            <person name="Gaffney P.M."/>
            <person name="Wang S."/>
            <person name="Luo L."/>
            <person name="She Z."/>
            <person name="Ming Y."/>
            <person name="Huang W."/>
            <person name="Zhang S."/>
            <person name="Huang B."/>
            <person name="Zhang Y."/>
            <person name="Qu T."/>
            <person name="Ni P."/>
            <person name="Miao G."/>
            <person name="Wang J."/>
            <person name="Wang Q."/>
            <person name="Steinberg C.E."/>
            <person name="Wang H."/>
            <person name="Li N."/>
            <person name="Qian L."/>
            <person name="Zhang G."/>
            <person name="Li Y."/>
            <person name="Yang H."/>
            <person name="Liu X."/>
            <person name="Wang J."/>
            <person name="Yin Y."/>
            <person name="Wang J."/>
        </authorList>
    </citation>
    <scope>NUCLEOTIDE SEQUENCE [LARGE SCALE GENOMIC DNA]</scope>
    <source>
        <strain evidence="7">05x7-T-G4-1.051#20</strain>
    </source>
</reference>
<keyword evidence="4" id="KW-0963">Cytoplasm</keyword>
<gene>
    <name evidence="7" type="ORF">CGI_10008755</name>
</gene>
<dbReference type="EnsemblMetazoa" id="G23919.4">
    <property type="protein sequence ID" value="G23919.4:cds"/>
    <property type="gene ID" value="G23919"/>
</dbReference>
<evidence type="ECO:0000313" key="7">
    <source>
        <dbReference type="EMBL" id="EKC35277.1"/>
    </source>
</evidence>
<feature type="region of interest" description="Disordered" evidence="6">
    <location>
        <begin position="68"/>
        <end position="107"/>
    </location>
</feature>
<dbReference type="HOGENOM" id="CLU_2212479_0_0_1"/>
<dbReference type="EnsemblMetazoa" id="G23919.5">
    <property type="protein sequence ID" value="G23919.5:cds"/>
    <property type="gene ID" value="G23919"/>
</dbReference>
<evidence type="ECO:0000313" key="9">
    <source>
        <dbReference type="Proteomes" id="UP000005408"/>
    </source>
</evidence>